<feature type="domain" description="HTH lacI-type" evidence="4">
    <location>
        <begin position="1"/>
        <end position="55"/>
    </location>
</feature>
<dbReference type="InterPro" id="IPR010982">
    <property type="entry name" value="Lambda_DNA-bd_dom_sf"/>
</dbReference>
<reference evidence="5 6" key="1">
    <citation type="submission" date="2019-10" db="EMBL/GenBank/DDBJ databases">
        <title>Characterization of a new Citrobacter species.</title>
        <authorList>
            <person name="Goncalves Ribeiro T."/>
            <person name="Izdebski R."/>
            <person name="Urbanowicz P."/>
            <person name="Carmeli Y."/>
            <person name="Gniadkowski M."/>
            <person name="Peixe L."/>
        </authorList>
    </citation>
    <scope>NUCLEOTIDE SEQUENCE [LARGE SCALE GENOMIC DNA]</scope>
    <source>
        <strain evidence="5 6">NMI7905_11</strain>
    </source>
</reference>
<dbReference type="Pfam" id="PF00532">
    <property type="entry name" value="Peripla_BP_1"/>
    <property type="match status" value="1"/>
</dbReference>
<dbReference type="InterPro" id="IPR001761">
    <property type="entry name" value="Peripla_BP/Lac1_sug-bd_dom"/>
</dbReference>
<dbReference type="Pfam" id="PF00356">
    <property type="entry name" value="LacI"/>
    <property type="match status" value="1"/>
</dbReference>
<dbReference type="Gene3D" id="3.40.50.2300">
    <property type="match status" value="2"/>
</dbReference>
<dbReference type="SMART" id="SM00354">
    <property type="entry name" value="HTH_LACI"/>
    <property type="match status" value="1"/>
</dbReference>
<evidence type="ECO:0000256" key="3">
    <source>
        <dbReference type="ARBA" id="ARBA00023163"/>
    </source>
</evidence>
<evidence type="ECO:0000259" key="4">
    <source>
        <dbReference type="PROSITE" id="PS50932"/>
    </source>
</evidence>
<proteinExistence type="predicted"/>
<dbReference type="EMBL" id="WHIY01000001">
    <property type="protein sequence ID" value="MPQ49472.1"/>
    <property type="molecule type" value="Genomic_DNA"/>
</dbReference>
<comment type="caution">
    <text evidence="5">The sequence shown here is derived from an EMBL/GenBank/DDBJ whole genome shotgun (WGS) entry which is preliminary data.</text>
</comment>
<name>A0A6L5E1S2_9ENTR</name>
<dbReference type="AlphaFoldDB" id="A0A6L5E1S2"/>
<keyword evidence="2 5" id="KW-0238">DNA-binding</keyword>
<gene>
    <name evidence="5" type="ORF">GBB84_00790</name>
</gene>
<evidence type="ECO:0000256" key="2">
    <source>
        <dbReference type="ARBA" id="ARBA00023125"/>
    </source>
</evidence>
<dbReference type="Gene3D" id="1.10.260.40">
    <property type="entry name" value="lambda repressor-like DNA-binding domains"/>
    <property type="match status" value="1"/>
</dbReference>
<evidence type="ECO:0000313" key="5">
    <source>
        <dbReference type="EMBL" id="MPQ49472.1"/>
    </source>
</evidence>
<dbReference type="GO" id="GO:0000976">
    <property type="term" value="F:transcription cis-regulatory region binding"/>
    <property type="evidence" value="ECO:0007669"/>
    <property type="project" value="TreeGrafter"/>
</dbReference>
<dbReference type="SUPFAM" id="SSF47413">
    <property type="entry name" value="lambda repressor-like DNA-binding domains"/>
    <property type="match status" value="1"/>
</dbReference>
<dbReference type="PANTHER" id="PTHR30146:SF109">
    <property type="entry name" value="HTH-TYPE TRANSCRIPTIONAL REGULATOR GALS"/>
    <property type="match status" value="1"/>
</dbReference>
<dbReference type="SUPFAM" id="SSF53822">
    <property type="entry name" value="Periplasmic binding protein-like I"/>
    <property type="match status" value="1"/>
</dbReference>
<organism evidence="5 6">
    <name type="scientific">Citrobacter telavivensis</name>
    <dbReference type="NCBI Taxonomy" id="2653932"/>
    <lineage>
        <taxon>Bacteria</taxon>
        <taxon>Pseudomonadati</taxon>
        <taxon>Pseudomonadota</taxon>
        <taxon>Gammaproteobacteria</taxon>
        <taxon>Enterobacterales</taxon>
        <taxon>Enterobacteriaceae</taxon>
        <taxon>Citrobacter</taxon>
    </lineage>
</organism>
<dbReference type="PROSITE" id="PS50932">
    <property type="entry name" value="HTH_LACI_2"/>
    <property type="match status" value="1"/>
</dbReference>
<keyword evidence="6" id="KW-1185">Reference proteome</keyword>
<evidence type="ECO:0000313" key="6">
    <source>
        <dbReference type="Proteomes" id="UP000475079"/>
    </source>
</evidence>
<dbReference type="PANTHER" id="PTHR30146">
    <property type="entry name" value="LACI-RELATED TRANSCRIPTIONAL REPRESSOR"/>
    <property type="match status" value="1"/>
</dbReference>
<dbReference type="CDD" id="cd01392">
    <property type="entry name" value="HTH_LacI"/>
    <property type="match status" value="1"/>
</dbReference>
<dbReference type="GO" id="GO:0003700">
    <property type="term" value="F:DNA-binding transcription factor activity"/>
    <property type="evidence" value="ECO:0007669"/>
    <property type="project" value="TreeGrafter"/>
</dbReference>
<accession>A0A6L5E1S2</accession>
<keyword evidence="1" id="KW-0805">Transcription regulation</keyword>
<dbReference type="InterPro" id="IPR000843">
    <property type="entry name" value="HTH_LacI"/>
</dbReference>
<sequence>MNIKELAKKLDLSIATVSRALNSHPEVSAATQKRVRDAATLYGYSPNAAGRNLRKGKANTVALLLPPGDRDNFYTAPFFMRVAASLQRELRTQDIDTILHLALDEADEKLWLRKIIEQRKADAVILTNTTLNDSRIDYLNQQQFPFATLGRSNALNGNFNWVDLDFATVAETAVEQGYQAGYARHALVTLGNDSMQGQIFTETWRNALSARGLPVNESWVYYGDISEAAGFDALRYFHSLAVPPEYVIFLSDLQMLGATFCAQESGCHYPFFAGVFSSDISSFLPQKPTGFEIPYTQLGENLAKATLNAMQNNPNAVQSLPALTLVNQREHKMA</sequence>
<dbReference type="RefSeq" id="WP_152405323.1">
    <property type="nucleotide sequence ID" value="NZ_WHIY01000001.1"/>
</dbReference>
<evidence type="ECO:0000256" key="1">
    <source>
        <dbReference type="ARBA" id="ARBA00023015"/>
    </source>
</evidence>
<dbReference type="InterPro" id="IPR028082">
    <property type="entry name" value="Peripla_BP_I"/>
</dbReference>
<dbReference type="Proteomes" id="UP000475079">
    <property type="component" value="Unassembled WGS sequence"/>
</dbReference>
<protein>
    <submittedName>
        <fullName evidence="5">LacI family DNA-binding transcriptional regulator</fullName>
    </submittedName>
</protein>
<keyword evidence="3" id="KW-0804">Transcription</keyword>